<dbReference type="AlphaFoldDB" id="A0AAV4Y953"/>
<name>A0AAV4Y953_CAEEX</name>
<evidence type="ECO:0000313" key="2">
    <source>
        <dbReference type="EMBL" id="GIZ02990.1"/>
    </source>
</evidence>
<proteinExistence type="predicted"/>
<evidence type="ECO:0000256" key="1">
    <source>
        <dbReference type="SAM" id="MobiDB-lite"/>
    </source>
</evidence>
<sequence>MPTPVPWPAALDYAVEDPWREQPDQDGPTDSRLGLNPGVCWPGGTLKTRHFLKSSIRTFPLKLTPERSPNRNSDFTIAKSLHFPIRIALRTSKNNNFSRIRRNSYRQFRLPKISFHFSDM</sequence>
<gene>
    <name evidence="2" type="ORF">CEXT_707461</name>
</gene>
<comment type="caution">
    <text evidence="2">The sequence shown here is derived from an EMBL/GenBank/DDBJ whole genome shotgun (WGS) entry which is preliminary data.</text>
</comment>
<evidence type="ECO:0000313" key="3">
    <source>
        <dbReference type="Proteomes" id="UP001054945"/>
    </source>
</evidence>
<reference evidence="2 3" key="1">
    <citation type="submission" date="2021-06" db="EMBL/GenBank/DDBJ databases">
        <title>Caerostris extrusa draft genome.</title>
        <authorList>
            <person name="Kono N."/>
            <person name="Arakawa K."/>
        </authorList>
    </citation>
    <scope>NUCLEOTIDE SEQUENCE [LARGE SCALE GENOMIC DNA]</scope>
</reference>
<protein>
    <submittedName>
        <fullName evidence="2">Uncharacterized protein</fullName>
    </submittedName>
</protein>
<organism evidence="2 3">
    <name type="scientific">Caerostris extrusa</name>
    <name type="common">Bark spider</name>
    <name type="synonym">Caerostris bankana</name>
    <dbReference type="NCBI Taxonomy" id="172846"/>
    <lineage>
        <taxon>Eukaryota</taxon>
        <taxon>Metazoa</taxon>
        <taxon>Ecdysozoa</taxon>
        <taxon>Arthropoda</taxon>
        <taxon>Chelicerata</taxon>
        <taxon>Arachnida</taxon>
        <taxon>Araneae</taxon>
        <taxon>Araneomorphae</taxon>
        <taxon>Entelegynae</taxon>
        <taxon>Araneoidea</taxon>
        <taxon>Araneidae</taxon>
        <taxon>Caerostris</taxon>
    </lineage>
</organism>
<feature type="region of interest" description="Disordered" evidence="1">
    <location>
        <begin position="16"/>
        <end position="35"/>
    </location>
</feature>
<accession>A0AAV4Y953</accession>
<dbReference type="Proteomes" id="UP001054945">
    <property type="component" value="Unassembled WGS sequence"/>
</dbReference>
<keyword evidence="3" id="KW-1185">Reference proteome</keyword>
<dbReference type="EMBL" id="BPLR01001537">
    <property type="protein sequence ID" value="GIZ02990.1"/>
    <property type="molecule type" value="Genomic_DNA"/>
</dbReference>